<accession>A0ABW3YXP5</accession>
<reference evidence="2" key="1">
    <citation type="journal article" date="2019" name="Int. J. Syst. Evol. Microbiol.">
        <title>The Global Catalogue of Microorganisms (GCM) 10K type strain sequencing project: providing services to taxonomists for standard genome sequencing and annotation.</title>
        <authorList>
            <consortium name="The Broad Institute Genomics Platform"/>
            <consortium name="The Broad Institute Genome Sequencing Center for Infectious Disease"/>
            <person name="Wu L."/>
            <person name="Ma J."/>
        </authorList>
    </citation>
    <scope>NUCLEOTIDE SEQUENCE [LARGE SCALE GENOMIC DNA]</scope>
    <source>
        <strain evidence="2">CCUG 55609</strain>
    </source>
</reference>
<dbReference type="Proteomes" id="UP001597173">
    <property type="component" value="Unassembled WGS sequence"/>
</dbReference>
<name>A0ABW3YXP5_MYCRA</name>
<dbReference type="RefSeq" id="WP_374838941.1">
    <property type="nucleotide sequence ID" value="NZ_JBHEEW010000008.1"/>
</dbReference>
<evidence type="ECO:0000313" key="2">
    <source>
        <dbReference type="Proteomes" id="UP001597173"/>
    </source>
</evidence>
<dbReference type="EMBL" id="JBHTNF010000006">
    <property type="protein sequence ID" value="MFD1328738.1"/>
    <property type="molecule type" value="Genomic_DNA"/>
</dbReference>
<proteinExistence type="predicted"/>
<sequence length="97" mass="10287">MRLLGRIVRGLHDDGTCCGSVRSASRKTGRGVVNNLVLKDMVRLGFGEGISEPGAQLAVNGGFTMSVMSFNILEHLDEKPPEGANPLMAVFLCLTVG</sequence>
<comment type="caution">
    <text evidence="1">The sequence shown here is derived from an EMBL/GenBank/DDBJ whole genome shotgun (WGS) entry which is preliminary data.</text>
</comment>
<protein>
    <submittedName>
        <fullName evidence="1">Uncharacterized protein</fullName>
    </submittedName>
</protein>
<keyword evidence="2" id="KW-1185">Reference proteome</keyword>
<organism evidence="1 2">
    <name type="scientific">Mycoplana ramosa</name>
    <name type="common">Mycoplana bullata</name>
    <dbReference type="NCBI Taxonomy" id="40837"/>
    <lineage>
        <taxon>Bacteria</taxon>
        <taxon>Pseudomonadati</taxon>
        <taxon>Pseudomonadota</taxon>
        <taxon>Alphaproteobacteria</taxon>
        <taxon>Hyphomicrobiales</taxon>
        <taxon>Rhizobiaceae</taxon>
        <taxon>Mycoplana</taxon>
    </lineage>
</organism>
<gene>
    <name evidence="1" type="ORF">ACFQ33_12645</name>
</gene>
<evidence type="ECO:0000313" key="1">
    <source>
        <dbReference type="EMBL" id="MFD1328738.1"/>
    </source>
</evidence>